<feature type="compositionally biased region" description="Basic residues" evidence="1">
    <location>
        <begin position="26"/>
        <end position="38"/>
    </location>
</feature>
<reference evidence="2 3" key="1">
    <citation type="journal article" date="2018" name="Nat. Ecol. Evol.">
        <title>Shark genomes provide insights into elasmobranch evolution and the origin of vertebrates.</title>
        <authorList>
            <person name="Hara Y"/>
            <person name="Yamaguchi K"/>
            <person name="Onimaru K"/>
            <person name="Kadota M"/>
            <person name="Koyanagi M"/>
            <person name="Keeley SD"/>
            <person name="Tatsumi K"/>
            <person name="Tanaka K"/>
            <person name="Motone F"/>
            <person name="Kageyama Y"/>
            <person name="Nozu R"/>
            <person name="Adachi N"/>
            <person name="Nishimura O"/>
            <person name="Nakagawa R"/>
            <person name="Tanegashima C"/>
            <person name="Kiyatake I"/>
            <person name="Matsumoto R"/>
            <person name="Murakumo K"/>
            <person name="Nishida K"/>
            <person name="Terakita A"/>
            <person name="Kuratani S"/>
            <person name="Sato K"/>
            <person name="Hyodo S Kuraku.S."/>
        </authorList>
    </citation>
    <scope>NUCLEOTIDE SEQUENCE [LARGE SCALE GENOMIC DNA]</scope>
</reference>
<keyword evidence="3" id="KW-1185">Reference proteome</keyword>
<dbReference type="PANTHER" id="PTHR36696:SF1">
    <property type="entry name" value="EF-HAND DOMAIN-CONTAINING PROTEIN"/>
    <property type="match status" value="1"/>
</dbReference>
<dbReference type="Proteomes" id="UP000288216">
    <property type="component" value="Unassembled WGS sequence"/>
</dbReference>
<organism evidence="2 3">
    <name type="scientific">Scyliorhinus torazame</name>
    <name type="common">Cloudy catshark</name>
    <name type="synonym">Catulus torazame</name>
    <dbReference type="NCBI Taxonomy" id="75743"/>
    <lineage>
        <taxon>Eukaryota</taxon>
        <taxon>Metazoa</taxon>
        <taxon>Chordata</taxon>
        <taxon>Craniata</taxon>
        <taxon>Vertebrata</taxon>
        <taxon>Chondrichthyes</taxon>
        <taxon>Elasmobranchii</taxon>
        <taxon>Galeomorphii</taxon>
        <taxon>Galeoidea</taxon>
        <taxon>Carcharhiniformes</taxon>
        <taxon>Scyliorhinidae</taxon>
        <taxon>Scyliorhinus</taxon>
    </lineage>
</organism>
<dbReference type="EMBL" id="BFAA01007586">
    <property type="protein sequence ID" value="GCB60970.1"/>
    <property type="molecule type" value="Genomic_DNA"/>
</dbReference>
<dbReference type="AlphaFoldDB" id="A0A401NJD1"/>
<name>A0A401NJD1_SCYTO</name>
<comment type="caution">
    <text evidence="2">The sequence shown here is derived from an EMBL/GenBank/DDBJ whole genome shotgun (WGS) entry which is preliminary data.</text>
</comment>
<evidence type="ECO:0000256" key="1">
    <source>
        <dbReference type="SAM" id="MobiDB-lite"/>
    </source>
</evidence>
<proteinExistence type="predicted"/>
<feature type="compositionally biased region" description="Polar residues" evidence="1">
    <location>
        <begin position="8"/>
        <end position="23"/>
    </location>
</feature>
<evidence type="ECO:0000313" key="2">
    <source>
        <dbReference type="EMBL" id="GCB60970.1"/>
    </source>
</evidence>
<evidence type="ECO:0000313" key="3">
    <source>
        <dbReference type="Proteomes" id="UP000288216"/>
    </source>
</evidence>
<protein>
    <submittedName>
        <fullName evidence="2">Uncharacterized protein</fullName>
    </submittedName>
</protein>
<dbReference type="OMA" id="HDEHREK"/>
<gene>
    <name evidence="2" type="ORF">scyTo_0014260</name>
</gene>
<dbReference type="STRING" id="75743.A0A401NJD1"/>
<dbReference type="PANTHER" id="PTHR36696">
    <property type="entry name" value="AGAP012002-PA"/>
    <property type="match status" value="1"/>
</dbReference>
<dbReference type="OrthoDB" id="10021598at2759"/>
<accession>A0A401NJD1</accession>
<sequence>MVRKTARKWSTQLGGKSQAKVTQKSGKGKMKRVKSKFKSKPDLKPPSHSLLLYDPQVALQELKSRHPPVKKEVGLTNITMQIARYQASRKKYNLIQSRLALSKQISRFKLPVDMRLLEDLYCNTITSQHIRQVTGILLVDESTKITYKLFFPLCALSERLLYNLFETNDRQHDEHREKYKVEEADFSGLKWKFQSCRLSDEMKKLIYLL</sequence>
<feature type="region of interest" description="Disordered" evidence="1">
    <location>
        <begin position="1"/>
        <end position="46"/>
    </location>
</feature>